<evidence type="ECO:0000313" key="7">
    <source>
        <dbReference type="Proteomes" id="UP000250235"/>
    </source>
</evidence>
<evidence type="ECO:0000256" key="2">
    <source>
        <dbReference type="ARBA" id="ARBA00022692"/>
    </source>
</evidence>
<evidence type="ECO:0000256" key="3">
    <source>
        <dbReference type="ARBA" id="ARBA00022989"/>
    </source>
</evidence>
<evidence type="ECO:0000313" key="6">
    <source>
        <dbReference type="EMBL" id="KZV25932.1"/>
    </source>
</evidence>
<reference evidence="6 7" key="1">
    <citation type="journal article" date="2015" name="Proc. Natl. Acad. Sci. U.S.A.">
        <title>The resurrection genome of Boea hygrometrica: A blueprint for survival of dehydration.</title>
        <authorList>
            <person name="Xiao L."/>
            <person name="Yang G."/>
            <person name="Zhang L."/>
            <person name="Yang X."/>
            <person name="Zhao S."/>
            <person name="Ji Z."/>
            <person name="Zhou Q."/>
            <person name="Hu M."/>
            <person name="Wang Y."/>
            <person name="Chen M."/>
            <person name="Xu Y."/>
            <person name="Jin H."/>
            <person name="Xiao X."/>
            <person name="Hu G."/>
            <person name="Bao F."/>
            <person name="Hu Y."/>
            <person name="Wan P."/>
            <person name="Li L."/>
            <person name="Deng X."/>
            <person name="Kuang T."/>
            <person name="Xiang C."/>
            <person name="Zhu J.K."/>
            <person name="Oliver M.J."/>
            <person name="He Y."/>
        </authorList>
    </citation>
    <scope>NUCLEOTIDE SEQUENCE [LARGE SCALE GENOMIC DNA]</scope>
    <source>
        <strain evidence="7">cv. XS01</strain>
    </source>
</reference>
<organism evidence="6 7">
    <name type="scientific">Dorcoceras hygrometricum</name>
    <dbReference type="NCBI Taxonomy" id="472368"/>
    <lineage>
        <taxon>Eukaryota</taxon>
        <taxon>Viridiplantae</taxon>
        <taxon>Streptophyta</taxon>
        <taxon>Embryophyta</taxon>
        <taxon>Tracheophyta</taxon>
        <taxon>Spermatophyta</taxon>
        <taxon>Magnoliopsida</taxon>
        <taxon>eudicotyledons</taxon>
        <taxon>Gunneridae</taxon>
        <taxon>Pentapetalae</taxon>
        <taxon>asterids</taxon>
        <taxon>lamiids</taxon>
        <taxon>Lamiales</taxon>
        <taxon>Gesneriaceae</taxon>
        <taxon>Didymocarpoideae</taxon>
        <taxon>Trichosporeae</taxon>
        <taxon>Loxocarpinae</taxon>
        <taxon>Dorcoceras</taxon>
    </lineage>
</organism>
<dbReference type="PANTHER" id="PTHR14110">
    <property type="entry name" value="MITOCHONDRIAL IMPORT INNER MEMBRANE TRANSLOCASE SUBUNIT TIM22"/>
    <property type="match status" value="1"/>
</dbReference>
<accession>A0A2Z7B322</accession>
<evidence type="ECO:0000256" key="1">
    <source>
        <dbReference type="ARBA" id="ARBA00004141"/>
    </source>
</evidence>
<dbReference type="Pfam" id="PF02466">
    <property type="entry name" value="Tim17"/>
    <property type="match status" value="1"/>
</dbReference>
<evidence type="ECO:0000256" key="5">
    <source>
        <dbReference type="SAM" id="Phobius"/>
    </source>
</evidence>
<comment type="subcellular location">
    <subcellularLocation>
        <location evidence="1">Membrane</location>
        <topology evidence="1">Multi-pass membrane protein</topology>
    </subcellularLocation>
</comment>
<keyword evidence="2 5" id="KW-0812">Transmembrane</keyword>
<dbReference type="GO" id="GO:0045039">
    <property type="term" value="P:protein insertion into mitochondrial inner membrane"/>
    <property type="evidence" value="ECO:0007669"/>
    <property type="project" value="InterPro"/>
</dbReference>
<keyword evidence="7" id="KW-1185">Reference proteome</keyword>
<proteinExistence type="predicted"/>
<dbReference type="PANTHER" id="PTHR14110:SF5">
    <property type="entry name" value="OUTER ENVELOPE PORE PROTEIN 16-4, CHLOROPLASTIC"/>
    <property type="match status" value="1"/>
</dbReference>
<keyword evidence="3 5" id="KW-1133">Transmembrane helix</keyword>
<dbReference type="OrthoDB" id="1865977at2759"/>
<evidence type="ECO:0000256" key="4">
    <source>
        <dbReference type="ARBA" id="ARBA00023136"/>
    </source>
</evidence>
<dbReference type="AlphaFoldDB" id="A0A2Z7B322"/>
<dbReference type="EMBL" id="KV011798">
    <property type="protein sequence ID" value="KZV25932.1"/>
    <property type="molecule type" value="Genomic_DNA"/>
</dbReference>
<dbReference type="GO" id="GO:0008320">
    <property type="term" value="F:protein transmembrane transporter activity"/>
    <property type="evidence" value="ECO:0007669"/>
    <property type="project" value="TreeGrafter"/>
</dbReference>
<dbReference type="GO" id="GO:0030943">
    <property type="term" value="F:mitochondrion targeting sequence binding"/>
    <property type="evidence" value="ECO:0007669"/>
    <property type="project" value="TreeGrafter"/>
</dbReference>
<dbReference type="Proteomes" id="UP000250235">
    <property type="component" value="Unassembled WGS sequence"/>
</dbReference>
<name>A0A2Z7B322_9LAMI</name>
<sequence>MEDDLSDSVPCSSIAVNSVIRVGSAGVIWGSCVGPFDATSLGLSGMPRARFIAKSIGQHGFQWGLFAAIFSFAHCGIQRYRRRKDWVNTLAAGAVAGAAYGAGTGKWKQIAGITGLYCTIFQFANNSKSV</sequence>
<feature type="transmembrane region" description="Helical" evidence="5">
    <location>
        <begin position="60"/>
        <end position="77"/>
    </location>
</feature>
<dbReference type="GO" id="GO:0042721">
    <property type="term" value="C:TIM22 mitochondrial import inner membrane insertion complex"/>
    <property type="evidence" value="ECO:0007669"/>
    <property type="project" value="InterPro"/>
</dbReference>
<keyword evidence="4 5" id="KW-0472">Membrane</keyword>
<dbReference type="InterPro" id="IPR039175">
    <property type="entry name" value="TIM22"/>
</dbReference>
<protein>
    <submittedName>
        <fullName evidence="6">Outer envelope pore protein 16-4, chloroplastic</fullName>
    </submittedName>
</protein>
<gene>
    <name evidence="6" type="ORF">F511_29255</name>
</gene>